<reference evidence="2" key="1">
    <citation type="journal article" date="2019" name="Int. J. Syst. Evol. Microbiol.">
        <title>The Global Catalogue of Microorganisms (GCM) 10K type strain sequencing project: providing services to taxonomists for standard genome sequencing and annotation.</title>
        <authorList>
            <consortium name="The Broad Institute Genomics Platform"/>
            <consortium name="The Broad Institute Genome Sequencing Center for Infectious Disease"/>
            <person name="Wu L."/>
            <person name="Ma J."/>
        </authorList>
    </citation>
    <scope>NUCLEOTIDE SEQUENCE [LARGE SCALE GENOMIC DNA]</scope>
    <source>
        <strain evidence="2">JCM 18077</strain>
    </source>
</reference>
<gene>
    <name evidence="1" type="ORF">GCM10023217_21010</name>
</gene>
<dbReference type="RefSeq" id="WP_345313474.1">
    <property type="nucleotide sequence ID" value="NZ_BAABIE010000009.1"/>
</dbReference>
<comment type="caution">
    <text evidence="1">The sequence shown here is derived from an EMBL/GenBank/DDBJ whole genome shotgun (WGS) entry which is preliminary data.</text>
</comment>
<organism evidence="1 2">
    <name type="scientific">Gordonia alkaliphila</name>
    <dbReference type="NCBI Taxonomy" id="1053547"/>
    <lineage>
        <taxon>Bacteria</taxon>
        <taxon>Bacillati</taxon>
        <taxon>Actinomycetota</taxon>
        <taxon>Actinomycetes</taxon>
        <taxon>Mycobacteriales</taxon>
        <taxon>Gordoniaceae</taxon>
        <taxon>Gordonia</taxon>
    </lineage>
</organism>
<accession>A0ABP8Z9M1</accession>
<name>A0ABP8Z9M1_9ACTN</name>
<evidence type="ECO:0000313" key="1">
    <source>
        <dbReference type="EMBL" id="GAA4750351.1"/>
    </source>
</evidence>
<proteinExistence type="predicted"/>
<evidence type="ECO:0000313" key="2">
    <source>
        <dbReference type="Proteomes" id="UP001500822"/>
    </source>
</evidence>
<dbReference type="EMBL" id="BAABIE010000009">
    <property type="protein sequence ID" value="GAA4750351.1"/>
    <property type="molecule type" value="Genomic_DNA"/>
</dbReference>
<sequence>MELALVPWAQKTVGSETDWYDEKVAATRAVLAAAPEPAEES</sequence>
<protein>
    <submittedName>
        <fullName evidence="1">Uncharacterized protein</fullName>
    </submittedName>
</protein>
<keyword evidence="2" id="KW-1185">Reference proteome</keyword>
<dbReference type="Proteomes" id="UP001500822">
    <property type="component" value="Unassembled WGS sequence"/>
</dbReference>